<accession>A0A7J7I0X5</accession>
<keyword evidence="3" id="KW-1185">Reference proteome</keyword>
<comment type="caution">
    <text evidence="2">The sequence shown here is derived from an EMBL/GenBank/DDBJ whole genome shotgun (WGS) entry which is preliminary data.</text>
</comment>
<gene>
    <name evidence="2" type="ORF">HYC85_005279</name>
</gene>
<dbReference type="Proteomes" id="UP000593564">
    <property type="component" value="Unassembled WGS sequence"/>
</dbReference>
<reference evidence="3" key="1">
    <citation type="journal article" date="2020" name="Nat. Commun.">
        <title>Genome assembly of wild tea tree DASZ reveals pedigree and selection history of tea varieties.</title>
        <authorList>
            <person name="Zhang W."/>
            <person name="Zhang Y."/>
            <person name="Qiu H."/>
            <person name="Guo Y."/>
            <person name="Wan H."/>
            <person name="Zhang X."/>
            <person name="Scossa F."/>
            <person name="Alseekh S."/>
            <person name="Zhang Q."/>
            <person name="Wang P."/>
            <person name="Xu L."/>
            <person name="Schmidt M.H."/>
            <person name="Jia X."/>
            <person name="Li D."/>
            <person name="Zhu A."/>
            <person name="Guo F."/>
            <person name="Chen W."/>
            <person name="Ni D."/>
            <person name="Usadel B."/>
            <person name="Fernie A.R."/>
            <person name="Wen W."/>
        </authorList>
    </citation>
    <scope>NUCLEOTIDE SEQUENCE [LARGE SCALE GENOMIC DNA]</scope>
    <source>
        <strain evidence="3">cv. G240</strain>
    </source>
</reference>
<name>A0A7J7I0X5_CAMSI</name>
<dbReference type="PANTHER" id="PTHR33130">
    <property type="entry name" value="PUTATIVE (DUF1639)-RELATED"/>
    <property type="match status" value="1"/>
</dbReference>
<feature type="region of interest" description="Disordered" evidence="1">
    <location>
        <begin position="172"/>
        <end position="212"/>
    </location>
</feature>
<dbReference type="InterPro" id="IPR012438">
    <property type="entry name" value="DUF1639"/>
</dbReference>
<organism evidence="2 3">
    <name type="scientific">Camellia sinensis</name>
    <name type="common">Tea plant</name>
    <name type="synonym">Thea sinensis</name>
    <dbReference type="NCBI Taxonomy" id="4442"/>
    <lineage>
        <taxon>Eukaryota</taxon>
        <taxon>Viridiplantae</taxon>
        <taxon>Streptophyta</taxon>
        <taxon>Embryophyta</taxon>
        <taxon>Tracheophyta</taxon>
        <taxon>Spermatophyta</taxon>
        <taxon>Magnoliopsida</taxon>
        <taxon>eudicotyledons</taxon>
        <taxon>Gunneridae</taxon>
        <taxon>Pentapetalae</taxon>
        <taxon>asterids</taxon>
        <taxon>Ericales</taxon>
        <taxon>Theaceae</taxon>
        <taxon>Camellia</taxon>
    </lineage>
</organism>
<dbReference type="PANTHER" id="PTHR33130:SF43">
    <property type="entry name" value="OS01G0688600 PROTEIN"/>
    <property type="match status" value="1"/>
</dbReference>
<proteinExistence type="predicted"/>
<evidence type="ECO:0000313" key="2">
    <source>
        <dbReference type="EMBL" id="KAF5958054.1"/>
    </source>
</evidence>
<sequence length="323" mass="35397">MVILGKSGEREADKLMAMGSERSKPLHNFTMPCLKWGSQRYLRCMKMNPNGEVCSADRRSSASEVDKRLIGRRIGRTDRKESFQKSPSPAETEVGVFGRKSKAASDGDDGIEAVREKLMFDLQTAADKMKVAILREGLEDVRPPTAAAAPAEADGARPWNLRTRRAACKAPTGINGAIGGGGGGGAKSSKVDERKPNFSPLRTENKSPGLVGDVTVPAAENLAGEMRDRAKFSVSLCRREIGDDFMVIAGHRPPRRPKKRPKIVQEQLDCLFPGLWLTEITADIYKVPEVPETGKKLMELMLFLEDLKVYLLADHTGALLTSY</sequence>
<evidence type="ECO:0000256" key="1">
    <source>
        <dbReference type="SAM" id="MobiDB-lite"/>
    </source>
</evidence>
<feature type="compositionally biased region" description="Gly residues" evidence="1">
    <location>
        <begin position="176"/>
        <end position="186"/>
    </location>
</feature>
<dbReference type="AlphaFoldDB" id="A0A7J7I0X5"/>
<dbReference type="Pfam" id="PF07797">
    <property type="entry name" value="DUF1639"/>
    <property type="match status" value="1"/>
</dbReference>
<reference evidence="2 3" key="2">
    <citation type="submission" date="2020-07" db="EMBL/GenBank/DDBJ databases">
        <title>Genome assembly of wild tea tree DASZ reveals pedigree and selection history of tea varieties.</title>
        <authorList>
            <person name="Zhang W."/>
        </authorList>
    </citation>
    <scope>NUCLEOTIDE SEQUENCE [LARGE SCALE GENOMIC DNA]</scope>
    <source>
        <strain evidence="3">cv. G240</strain>
        <tissue evidence="2">Leaf</tissue>
    </source>
</reference>
<evidence type="ECO:0000313" key="3">
    <source>
        <dbReference type="Proteomes" id="UP000593564"/>
    </source>
</evidence>
<feature type="region of interest" description="Disordered" evidence="1">
    <location>
        <begin position="76"/>
        <end position="108"/>
    </location>
</feature>
<dbReference type="EMBL" id="JACBKZ010000002">
    <property type="protein sequence ID" value="KAF5958054.1"/>
    <property type="molecule type" value="Genomic_DNA"/>
</dbReference>
<protein>
    <submittedName>
        <fullName evidence="2">Uncharacterized protein</fullName>
    </submittedName>
</protein>